<evidence type="ECO:0000313" key="6">
    <source>
        <dbReference type="Ensembl" id="ENSDLAP00005062778.2"/>
    </source>
</evidence>
<dbReference type="Proteomes" id="UP000694389">
    <property type="component" value="Unassembled WGS sequence"/>
</dbReference>
<name>A0A8C4IX60_DICLA</name>
<dbReference type="SUPFAM" id="SSF52777">
    <property type="entry name" value="CoA-dependent acyltransferases"/>
    <property type="match status" value="2"/>
</dbReference>
<dbReference type="InterPro" id="IPR042231">
    <property type="entry name" value="Cho/carn_acyl_trans_2"/>
</dbReference>
<dbReference type="GO" id="GO:0004092">
    <property type="term" value="F:carnitine O-acetyltransferase activity"/>
    <property type="evidence" value="ECO:0007669"/>
    <property type="project" value="TreeGrafter"/>
</dbReference>
<dbReference type="PANTHER" id="PTHR22589:SF50">
    <property type="entry name" value="CARNITINE O-ACETYLTRANSFERASE"/>
    <property type="match status" value="1"/>
</dbReference>
<feature type="domain" description="Choline/carnitine acyltransferase" evidence="5">
    <location>
        <begin position="31"/>
        <end position="595"/>
    </location>
</feature>
<dbReference type="GO" id="GO:0005777">
    <property type="term" value="C:peroxisome"/>
    <property type="evidence" value="ECO:0007669"/>
    <property type="project" value="TreeGrafter"/>
</dbReference>
<reference evidence="6" key="2">
    <citation type="submission" date="2025-09" db="UniProtKB">
        <authorList>
            <consortium name="Ensembl"/>
        </authorList>
    </citation>
    <scope>IDENTIFICATION</scope>
</reference>
<dbReference type="InterPro" id="IPR039551">
    <property type="entry name" value="Cho/carn_acyl_trans"/>
</dbReference>
<keyword evidence="7" id="KW-1185">Reference proteome</keyword>
<protein>
    <recommendedName>
        <fullName evidence="5">Choline/carnitine acyltransferase domain-containing protein</fullName>
    </recommendedName>
</protein>
<dbReference type="Gene3D" id="3.30.559.10">
    <property type="entry name" value="Chloramphenicol acetyltransferase-like domain"/>
    <property type="match status" value="1"/>
</dbReference>
<evidence type="ECO:0000259" key="5">
    <source>
        <dbReference type="Pfam" id="PF00755"/>
    </source>
</evidence>
<dbReference type="Gene3D" id="3.30.559.70">
    <property type="entry name" value="Choline/Carnitine o-acyltransferase, domain 2"/>
    <property type="match status" value="1"/>
</dbReference>
<dbReference type="InterPro" id="IPR023213">
    <property type="entry name" value="CAT-like_dom_sf"/>
</dbReference>
<dbReference type="Pfam" id="PF00755">
    <property type="entry name" value="Carn_acyltransf"/>
    <property type="match status" value="1"/>
</dbReference>
<feature type="active site" description="Proton acceptor" evidence="4">
    <location>
        <position position="333"/>
    </location>
</feature>
<evidence type="ECO:0000256" key="2">
    <source>
        <dbReference type="ARBA" id="ARBA00022679"/>
    </source>
</evidence>
<reference evidence="6" key="1">
    <citation type="submission" date="2025-08" db="UniProtKB">
        <authorList>
            <consortium name="Ensembl"/>
        </authorList>
    </citation>
    <scope>IDENTIFICATION</scope>
</reference>
<dbReference type="GO" id="GO:0019254">
    <property type="term" value="P:carnitine metabolic process, CoA-linked"/>
    <property type="evidence" value="ECO:0007669"/>
    <property type="project" value="TreeGrafter"/>
</dbReference>
<evidence type="ECO:0000256" key="1">
    <source>
        <dbReference type="ARBA" id="ARBA00005232"/>
    </source>
</evidence>
<comment type="similarity">
    <text evidence="1">Belongs to the carnitine/choline acetyltransferase family.</text>
</comment>
<dbReference type="AlphaFoldDB" id="A0A8C4IX60"/>
<organism evidence="6 7">
    <name type="scientific">Dicentrarchus labrax</name>
    <name type="common">European seabass</name>
    <name type="synonym">Morone labrax</name>
    <dbReference type="NCBI Taxonomy" id="13489"/>
    <lineage>
        <taxon>Eukaryota</taxon>
        <taxon>Metazoa</taxon>
        <taxon>Chordata</taxon>
        <taxon>Craniata</taxon>
        <taxon>Vertebrata</taxon>
        <taxon>Euteleostomi</taxon>
        <taxon>Actinopterygii</taxon>
        <taxon>Neopterygii</taxon>
        <taxon>Teleostei</taxon>
        <taxon>Neoteleostei</taxon>
        <taxon>Acanthomorphata</taxon>
        <taxon>Eupercaria</taxon>
        <taxon>Moronidae</taxon>
        <taxon>Dicentrarchus</taxon>
    </lineage>
</organism>
<sequence>MVKPCHLMKPVSATLVAGRNLTQQQGVPSQPVPPLDQTCDHYLSIVETVVEPEQLNQTKKVVADFQKPGGVGERLQRGLERRARSTENWLTDFYKKADYLDKRKPLVIFSNPGGLVRKKAIRDINMEQTWWGSRFTAALLEIKTRIDNGTLPVDYIAGRPLCMKDFDNLMSSCRIPGPKTDSLAFWGKSANPPKHFTVAHNGHFFTMDAYNSDGMPLTTDQLYVQLKRIRNSSLETNTDPVGILTTQHRDIWFKVYTNLIKDKTNQESVSTIETSMFTLCLDGAVPNRSDESSLVHQMLHGGGSQWNSGNRWFDKGTQAIVGQDGTVGMNNSHALVDGTIILSFTDILVEQRDKIEIQRETNMEPLPMPKKLHFNITPEIKKDIEDAKQHMDMLAQNLDVKVKVFDHFGKKVIKNHKMSPDGFVQMAIQLAYYRLNQQLCPTMEPMTLRMFREGRLALMNSSTSAAAAFVMAFDDHKKQNSEKMDLLEKAINTHRMITLMGVSGQSVQGHLLGLRMQAVEEEIPMPDIFTDTSYSKAFDFKLITNQVTSRTGCKPCLGPEEPDVDNVYYGILNDNIDLTVSSFKKTQREDYAAHLLQAVEGALLDIRTLMEQTPRAEMES</sequence>
<dbReference type="PANTHER" id="PTHR22589">
    <property type="entry name" value="CARNITINE O-ACYLTRANSFERASE"/>
    <property type="match status" value="1"/>
</dbReference>
<dbReference type="GeneTree" id="ENSGT01150000286917"/>
<evidence type="ECO:0000313" key="7">
    <source>
        <dbReference type="Proteomes" id="UP000694389"/>
    </source>
</evidence>
<accession>A0A8C4IX60</accession>
<dbReference type="Ensembl" id="ENSDLAT00005066425.2">
    <property type="protein sequence ID" value="ENSDLAP00005062778.2"/>
    <property type="gene ID" value="ENSDLAG00005026146.2"/>
</dbReference>
<keyword evidence="2" id="KW-0808">Transferase</keyword>
<proteinExistence type="inferred from homology"/>
<evidence type="ECO:0000256" key="4">
    <source>
        <dbReference type="PIRSR" id="PIRSR600542-1"/>
    </source>
</evidence>
<keyword evidence="3" id="KW-0012">Acyltransferase</keyword>
<dbReference type="InterPro" id="IPR000542">
    <property type="entry name" value="Carn_acyl_trans"/>
</dbReference>
<dbReference type="FunFam" id="3.30.559.70:FF:000002">
    <property type="entry name" value="Carnitine O-acetyltransferase"/>
    <property type="match status" value="1"/>
</dbReference>
<evidence type="ECO:0000256" key="3">
    <source>
        <dbReference type="ARBA" id="ARBA00023315"/>
    </source>
</evidence>